<dbReference type="eggNOG" id="COG2244">
    <property type="taxonomic scope" value="Bacteria"/>
</dbReference>
<accession>A4J8Z0</accession>
<feature type="transmembrane region" description="Helical" evidence="5">
    <location>
        <begin position="113"/>
        <end position="133"/>
    </location>
</feature>
<keyword evidence="2 5" id="KW-0812">Transmembrane</keyword>
<dbReference type="Pfam" id="PF01943">
    <property type="entry name" value="Polysacc_synt"/>
    <property type="match status" value="1"/>
</dbReference>
<keyword evidence="4 5" id="KW-0472">Membrane</keyword>
<dbReference type="PANTHER" id="PTHR43424">
    <property type="entry name" value="LOCUS PUTATIVE PROTEIN 1-RELATED"/>
    <property type="match status" value="1"/>
</dbReference>
<comment type="subcellular location">
    <subcellularLocation>
        <location evidence="1">Membrane</location>
        <topology evidence="1">Multi-pass membrane protein</topology>
    </subcellularLocation>
</comment>
<dbReference type="EMBL" id="CP000612">
    <property type="protein sequence ID" value="ABO51543.1"/>
    <property type="molecule type" value="Genomic_DNA"/>
</dbReference>
<keyword evidence="7" id="KW-1185">Reference proteome</keyword>
<feature type="transmembrane region" description="Helical" evidence="5">
    <location>
        <begin position="12"/>
        <end position="29"/>
    </location>
</feature>
<evidence type="ECO:0000256" key="1">
    <source>
        <dbReference type="ARBA" id="ARBA00004141"/>
    </source>
</evidence>
<evidence type="ECO:0000256" key="4">
    <source>
        <dbReference type="ARBA" id="ARBA00023136"/>
    </source>
</evidence>
<organism evidence="6 7">
    <name type="scientific">Desulforamulus reducens (strain ATCC BAA-1160 / DSM 100696 / MI-1)</name>
    <name type="common">Desulfotomaculum reducens</name>
    <dbReference type="NCBI Taxonomy" id="349161"/>
    <lineage>
        <taxon>Bacteria</taxon>
        <taxon>Bacillati</taxon>
        <taxon>Bacillota</taxon>
        <taxon>Clostridia</taxon>
        <taxon>Eubacteriales</taxon>
        <taxon>Peptococcaceae</taxon>
        <taxon>Desulforamulus</taxon>
    </lineage>
</organism>
<dbReference type="STRING" id="349161.Dred_3041"/>
<evidence type="ECO:0000313" key="7">
    <source>
        <dbReference type="Proteomes" id="UP000001556"/>
    </source>
</evidence>
<dbReference type="KEGG" id="drm:Dred_3041"/>
<evidence type="ECO:0000256" key="5">
    <source>
        <dbReference type="SAM" id="Phobius"/>
    </source>
</evidence>
<evidence type="ECO:0000256" key="3">
    <source>
        <dbReference type="ARBA" id="ARBA00022989"/>
    </source>
</evidence>
<feature type="transmembrane region" description="Helical" evidence="5">
    <location>
        <begin position="379"/>
        <end position="402"/>
    </location>
</feature>
<evidence type="ECO:0000313" key="6">
    <source>
        <dbReference type="EMBL" id="ABO51543.1"/>
    </source>
</evidence>
<dbReference type="InterPro" id="IPR052556">
    <property type="entry name" value="PolySynth_Transporter"/>
</dbReference>
<dbReference type="Proteomes" id="UP000001556">
    <property type="component" value="Chromosome"/>
</dbReference>
<feature type="transmembrane region" description="Helical" evidence="5">
    <location>
        <begin position="251"/>
        <end position="272"/>
    </location>
</feature>
<dbReference type="AlphaFoldDB" id="A4J8Z0"/>
<feature type="transmembrane region" description="Helical" evidence="5">
    <location>
        <begin position="140"/>
        <end position="160"/>
    </location>
</feature>
<dbReference type="HOGENOM" id="CLU_022017_0_0_9"/>
<proteinExistence type="predicted"/>
<sequence length="471" mass="53390">MSSIKRNVIYNISYQILALIVPLTTAPYISRVLGADGIGIYSYTFSIAHYFVLFTMLGVLNYGNRSISRVRDDDKLRSSTFWSIYIFQLLTGLVILILYGIYVGFFYEGNKLVALIQYIYVISGVIDISWFYFGIEKFKLTTLISGITKVVNLLAILLLIKRADQVWLYAGIVSGGLLINAVIYWILLPKYIHWERISWRQICMHIKPNLMLFIPVIAVSIYKYMDKIMLGAMANMTEVGYFENAEKLINIPSAIITAVGIVMLPRIANIVANGQNDNVKKYNYETMFFVMFLSVAMTFGLAGIADEFIPVFYGSEFSSSVSVIMYLLPSILFISWANVIRTQYLLPNSKDKNYCLSVLFGAVVNAIINTLLIPRLGAIGAAIGTTIAEGTVCIIQTIIAWKYMQIKKYLINGLPFIAIGIIMYIGIHKIYINNSLITTVARIVVGIIIYFILSYAYVWLYHRNEFEILRK</sequence>
<feature type="transmembrane region" description="Helical" evidence="5">
    <location>
        <begin position="284"/>
        <end position="305"/>
    </location>
</feature>
<feature type="transmembrane region" description="Helical" evidence="5">
    <location>
        <begin position="353"/>
        <end position="373"/>
    </location>
</feature>
<dbReference type="GO" id="GO:0016020">
    <property type="term" value="C:membrane"/>
    <property type="evidence" value="ECO:0007669"/>
    <property type="project" value="UniProtKB-SubCell"/>
</dbReference>
<evidence type="ECO:0000256" key="2">
    <source>
        <dbReference type="ARBA" id="ARBA00022692"/>
    </source>
</evidence>
<feature type="transmembrane region" description="Helical" evidence="5">
    <location>
        <begin position="317"/>
        <end position="341"/>
    </location>
</feature>
<feature type="transmembrane region" description="Helical" evidence="5">
    <location>
        <begin position="84"/>
        <end position="107"/>
    </location>
</feature>
<protein>
    <submittedName>
        <fullName evidence="6">Polysaccharide biosynthesis protein</fullName>
    </submittedName>
</protein>
<dbReference type="InterPro" id="IPR002797">
    <property type="entry name" value="Polysacc_synth"/>
</dbReference>
<feature type="transmembrane region" description="Helical" evidence="5">
    <location>
        <begin position="41"/>
        <end position="63"/>
    </location>
</feature>
<dbReference type="PANTHER" id="PTHR43424:SF1">
    <property type="entry name" value="LOCUS PUTATIVE PROTEIN 1-RELATED"/>
    <property type="match status" value="1"/>
</dbReference>
<feature type="transmembrane region" description="Helical" evidence="5">
    <location>
        <begin position="166"/>
        <end position="187"/>
    </location>
</feature>
<reference evidence="6 7" key="1">
    <citation type="submission" date="2007-03" db="EMBL/GenBank/DDBJ databases">
        <title>Complete sequence of Desulfotomaculum reducens MI-1.</title>
        <authorList>
            <consortium name="US DOE Joint Genome Institute"/>
            <person name="Copeland A."/>
            <person name="Lucas S."/>
            <person name="Lapidus A."/>
            <person name="Barry K."/>
            <person name="Detter J.C."/>
            <person name="Glavina del Rio T."/>
            <person name="Hammon N."/>
            <person name="Israni S."/>
            <person name="Dalin E."/>
            <person name="Tice H."/>
            <person name="Pitluck S."/>
            <person name="Sims D."/>
            <person name="Brettin T."/>
            <person name="Bruce D."/>
            <person name="Han C."/>
            <person name="Tapia R."/>
            <person name="Schmutz J."/>
            <person name="Larimer F."/>
            <person name="Land M."/>
            <person name="Hauser L."/>
            <person name="Kyrpides N."/>
            <person name="Kim E."/>
            <person name="Tebo B.M."/>
            <person name="Richardson P."/>
        </authorList>
    </citation>
    <scope>NUCLEOTIDE SEQUENCE [LARGE SCALE GENOMIC DNA]</scope>
    <source>
        <strain evidence="6 7">MI-1</strain>
    </source>
</reference>
<feature type="transmembrane region" description="Helical" evidence="5">
    <location>
        <begin position="439"/>
        <end position="461"/>
    </location>
</feature>
<keyword evidence="3 5" id="KW-1133">Transmembrane helix</keyword>
<feature type="transmembrane region" description="Helical" evidence="5">
    <location>
        <begin position="409"/>
        <end position="427"/>
    </location>
</feature>
<dbReference type="RefSeq" id="WP_011879332.1">
    <property type="nucleotide sequence ID" value="NC_009253.1"/>
</dbReference>
<dbReference type="CDD" id="cd13128">
    <property type="entry name" value="MATE_Wzx_like"/>
    <property type="match status" value="1"/>
</dbReference>
<feature type="transmembrane region" description="Helical" evidence="5">
    <location>
        <begin position="208"/>
        <end position="225"/>
    </location>
</feature>
<gene>
    <name evidence="6" type="ordered locus">Dred_3041</name>
</gene>
<name>A4J8Z0_DESRM</name>